<dbReference type="InterPro" id="IPR036291">
    <property type="entry name" value="NAD(P)-bd_dom_sf"/>
</dbReference>
<dbReference type="Proteomes" id="UP001497525">
    <property type="component" value="Unassembled WGS sequence"/>
</dbReference>
<dbReference type="InterPro" id="IPR010099">
    <property type="entry name" value="SDR39U1"/>
</dbReference>
<dbReference type="AlphaFoldDB" id="A0AAV2TQB9"/>
<evidence type="ECO:0000259" key="1">
    <source>
        <dbReference type="Pfam" id="PF01370"/>
    </source>
</evidence>
<protein>
    <recommendedName>
        <fullName evidence="5">TIGR01777 family protein</fullName>
    </recommendedName>
</protein>
<reference evidence="3" key="1">
    <citation type="submission" date="2024-06" db="EMBL/GenBank/DDBJ databases">
        <authorList>
            <person name="Liu X."/>
            <person name="Lenzi L."/>
            <person name="Haldenby T S."/>
            <person name="Uol C."/>
        </authorList>
    </citation>
    <scope>NUCLEOTIDE SEQUENCE</scope>
</reference>
<dbReference type="Pfam" id="PF01370">
    <property type="entry name" value="Epimerase"/>
    <property type="match status" value="1"/>
</dbReference>
<dbReference type="InterPro" id="IPR001509">
    <property type="entry name" value="Epimerase_deHydtase"/>
</dbReference>
<organism evidence="3 4">
    <name type="scientific">Calicophoron daubneyi</name>
    <name type="common">Rumen fluke</name>
    <name type="synonym">Paramphistomum daubneyi</name>
    <dbReference type="NCBI Taxonomy" id="300641"/>
    <lineage>
        <taxon>Eukaryota</taxon>
        <taxon>Metazoa</taxon>
        <taxon>Spiralia</taxon>
        <taxon>Lophotrochozoa</taxon>
        <taxon>Platyhelminthes</taxon>
        <taxon>Trematoda</taxon>
        <taxon>Digenea</taxon>
        <taxon>Plagiorchiida</taxon>
        <taxon>Pronocephalata</taxon>
        <taxon>Paramphistomoidea</taxon>
        <taxon>Paramphistomidae</taxon>
        <taxon>Calicophoron</taxon>
    </lineage>
</organism>
<feature type="domain" description="NAD-dependent epimerase/dehydratase" evidence="1">
    <location>
        <begin position="4"/>
        <end position="133"/>
    </location>
</feature>
<evidence type="ECO:0000259" key="2">
    <source>
        <dbReference type="Pfam" id="PF08338"/>
    </source>
</evidence>
<dbReference type="PANTHER" id="PTHR11092">
    <property type="entry name" value="SUGAR NUCLEOTIDE EPIMERASE RELATED"/>
    <property type="match status" value="1"/>
</dbReference>
<accession>A0AAV2TQB9</accession>
<comment type="caution">
    <text evidence="3">The sequence shown here is derived from an EMBL/GenBank/DDBJ whole genome shotgun (WGS) entry which is preliminary data.</text>
</comment>
<dbReference type="Pfam" id="PF08338">
    <property type="entry name" value="DUF1731"/>
    <property type="match status" value="1"/>
</dbReference>
<dbReference type="PANTHER" id="PTHR11092:SF0">
    <property type="entry name" value="EPIMERASE FAMILY PROTEIN SDR39U1"/>
    <property type="match status" value="1"/>
</dbReference>
<sequence>MHLVIGGGTGVVGRALCVALTSAGHSVRVVTRTPRAKSDLSWGTVKHCGLPDDTEGVLNFSGRSIGETNPMFILPRPYKQYMDEVFSSRIETNKILTKACESMPIKIFISASAVGYYPPDLSKKFTESEPFKECNILTRLVKQWEDAAHLCNHPEIRQFQLRLGVVLARDSAFIRSIYPSHRFGFGGPVGNGHQWISWIHLEDVTRIVEYLLKPDCPVPVGPVNATAPNAIRQAAFSKAFTEAIKAPSLPFGPIKTPSVAVKLLLGAERATLVLDGHQVIPKKLLDAGFKFKYPRAEDALQAIFRS</sequence>
<evidence type="ECO:0008006" key="5">
    <source>
        <dbReference type="Google" id="ProtNLM"/>
    </source>
</evidence>
<feature type="domain" description="DUF1731" evidence="2">
    <location>
        <begin position="256"/>
        <end position="303"/>
    </location>
</feature>
<dbReference type="NCBIfam" id="TIGR01777">
    <property type="entry name" value="yfcH"/>
    <property type="match status" value="1"/>
</dbReference>
<name>A0AAV2TQB9_CALDB</name>
<dbReference type="InterPro" id="IPR013549">
    <property type="entry name" value="DUF1731"/>
</dbReference>
<evidence type="ECO:0000313" key="3">
    <source>
        <dbReference type="EMBL" id="CAL5139617.1"/>
    </source>
</evidence>
<proteinExistence type="predicted"/>
<dbReference type="Gene3D" id="3.40.50.720">
    <property type="entry name" value="NAD(P)-binding Rossmann-like Domain"/>
    <property type="match status" value="1"/>
</dbReference>
<dbReference type="EMBL" id="CAXLJL010000612">
    <property type="protein sequence ID" value="CAL5139617.1"/>
    <property type="molecule type" value="Genomic_DNA"/>
</dbReference>
<evidence type="ECO:0000313" key="4">
    <source>
        <dbReference type="Proteomes" id="UP001497525"/>
    </source>
</evidence>
<dbReference type="SUPFAM" id="SSF51735">
    <property type="entry name" value="NAD(P)-binding Rossmann-fold domains"/>
    <property type="match status" value="1"/>
</dbReference>
<gene>
    <name evidence="3" type="ORF">CDAUBV1_LOCUS14735</name>
</gene>